<sequence length="218" mass="24970">MDKLLALEKNVVSYQDDILIYGKTEQEHDNQINFVTRILQENNVVVNYQKSALKCSRVKFLGLDIGSEGICPAEDKMEAIRSLADPRSIKELRSFLGLAEFYSRFIENLSTIKEPLAKLVRQDEEWRWGPMEQSAFQLIKTSICESKVIKPFDQSDSITRLKMDASPYSLGAVLEQSKGLVMFISKTLSKPECNYAQIEREALGIIWAVKHLHKYLYA</sequence>
<proteinExistence type="predicted"/>
<evidence type="ECO:0000256" key="1">
    <source>
        <dbReference type="ARBA" id="ARBA00023268"/>
    </source>
</evidence>
<dbReference type="AlphaFoldDB" id="A0A267FPC8"/>
<dbReference type="PANTHER" id="PTHR37984:SF5">
    <property type="entry name" value="PROTEIN NYNRIN-LIKE"/>
    <property type="match status" value="1"/>
</dbReference>
<dbReference type="SUPFAM" id="SSF56672">
    <property type="entry name" value="DNA/RNA polymerases"/>
    <property type="match status" value="1"/>
</dbReference>
<dbReference type="EMBL" id="NIVC01000868">
    <property type="protein sequence ID" value="PAA75658.1"/>
    <property type="molecule type" value="Genomic_DNA"/>
</dbReference>
<evidence type="ECO:0000313" key="4">
    <source>
        <dbReference type="Proteomes" id="UP000215902"/>
    </source>
</evidence>
<keyword evidence="1" id="KW-0511">Multifunctional enzyme</keyword>
<reference evidence="3 4" key="1">
    <citation type="submission" date="2017-06" db="EMBL/GenBank/DDBJ databases">
        <title>A platform for efficient transgenesis in Macrostomum lignano, a flatworm model organism for stem cell research.</title>
        <authorList>
            <person name="Berezikov E."/>
        </authorList>
    </citation>
    <scope>NUCLEOTIDE SEQUENCE [LARGE SCALE GENOMIC DNA]</scope>
    <source>
        <strain evidence="3">DV1</strain>
        <tissue evidence="3">Whole organism</tissue>
    </source>
</reference>
<keyword evidence="4" id="KW-1185">Reference proteome</keyword>
<dbReference type="InterPro" id="IPR000477">
    <property type="entry name" value="RT_dom"/>
</dbReference>
<dbReference type="InterPro" id="IPR050951">
    <property type="entry name" value="Retrovirus_Pol_polyprotein"/>
</dbReference>
<dbReference type="Proteomes" id="UP000215902">
    <property type="component" value="Unassembled WGS sequence"/>
</dbReference>
<dbReference type="OrthoDB" id="10053045at2759"/>
<organism evidence="3 4">
    <name type="scientific">Macrostomum lignano</name>
    <dbReference type="NCBI Taxonomy" id="282301"/>
    <lineage>
        <taxon>Eukaryota</taxon>
        <taxon>Metazoa</taxon>
        <taxon>Spiralia</taxon>
        <taxon>Lophotrochozoa</taxon>
        <taxon>Platyhelminthes</taxon>
        <taxon>Rhabditophora</taxon>
        <taxon>Macrostomorpha</taxon>
        <taxon>Macrostomida</taxon>
        <taxon>Macrostomidae</taxon>
        <taxon>Macrostomum</taxon>
    </lineage>
</organism>
<protein>
    <recommendedName>
        <fullName evidence="2">Reverse transcriptase domain-containing protein</fullName>
    </recommendedName>
</protein>
<dbReference type="FunFam" id="3.30.70.270:FF:000063">
    <property type="entry name" value="Zinc knuckle domaincontaining protein"/>
    <property type="match status" value="1"/>
</dbReference>
<dbReference type="GO" id="GO:0003824">
    <property type="term" value="F:catalytic activity"/>
    <property type="evidence" value="ECO:0007669"/>
    <property type="project" value="UniProtKB-KW"/>
</dbReference>
<evidence type="ECO:0000313" key="3">
    <source>
        <dbReference type="EMBL" id="PAA75658.1"/>
    </source>
</evidence>
<evidence type="ECO:0000259" key="2">
    <source>
        <dbReference type="PROSITE" id="PS50878"/>
    </source>
</evidence>
<gene>
    <name evidence="3" type="ORF">BOX15_Mlig001915g22</name>
</gene>
<dbReference type="Gene3D" id="3.30.70.270">
    <property type="match status" value="2"/>
</dbReference>
<dbReference type="InterPro" id="IPR043128">
    <property type="entry name" value="Rev_trsase/Diguanyl_cyclase"/>
</dbReference>
<dbReference type="InterPro" id="IPR043502">
    <property type="entry name" value="DNA/RNA_pol_sf"/>
</dbReference>
<dbReference type="PROSITE" id="PS50878">
    <property type="entry name" value="RT_POL"/>
    <property type="match status" value="1"/>
</dbReference>
<dbReference type="STRING" id="282301.A0A267FPC8"/>
<accession>A0A267FPC8</accession>
<dbReference type="Pfam" id="PF17919">
    <property type="entry name" value="RT_RNaseH_2"/>
    <property type="match status" value="1"/>
</dbReference>
<comment type="caution">
    <text evidence="3">The sequence shown here is derived from an EMBL/GenBank/DDBJ whole genome shotgun (WGS) entry which is preliminary data.</text>
</comment>
<dbReference type="PANTHER" id="PTHR37984">
    <property type="entry name" value="PROTEIN CBG26694"/>
    <property type="match status" value="1"/>
</dbReference>
<dbReference type="Pfam" id="PF00078">
    <property type="entry name" value="RVT_1"/>
    <property type="match status" value="1"/>
</dbReference>
<dbReference type="InterPro" id="IPR041577">
    <property type="entry name" value="RT_RNaseH_2"/>
</dbReference>
<name>A0A267FPC8_9PLAT</name>
<feature type="domain" description="Reverse transcriptase" evidence="2">
    <location>
        <begin position="1"/>
        <end position="65"/>
    </location>
</feature>